<organism evidence="3 4">
    <name type="scientific">Pseudomonas fluorescens</name>
    <dbReference type="NCBI Taxonomy" id="294"/>
    <lineage>
        <taxon>Bacteria</taxon>
        <taxon>Pseudomonadati</taxon>
        <taxon>Pseudomonadota</taxon>
        <taxon>Gammaproteobacteria</taxon>
        <taxon>Pseudomonadales</taxon>
        <taxon>Pseudomonadaceae</taxon>
        <taxon>Pseudomonas</taxon>
    </lineage>
</organism>
<sequence>MRGQEMANRITDRVVFLDVMRIFAFVSVLIAHKLYDSLTFASSNEALHITVRYFAQAVLPLCYGGGAGVVVFFLTSGYIITHVLQTESTPEFLLKRFFRIYPLFIVAVLMEGLFDHFLRGAVFPPLSVWVPRLLLIGDFFGTPLALGGVEWTLRLEIAFYIVMAIIKGLGLLKCQKYLPVVFIIIAAGIILLPPFPSAANLPLAYQTIYSSFLFMGACVYLWETGSARKNLCIATFFILFGCFLYMLAKYQPNWKEFNYGFYAVAIFLVGWSLRFRIEDGPLIRLVSNITFSVYLFHNWLWSYISSLVDYFEFSFIPAKVQILIVLFFVCFGLHKSVEQYGLRAGKIFLNRYRTFSARKSYFNIPEPQSESRLS</sequence>
<evidence type="ECO:0000313" key="3">
    <source>
        <dbReference type="EMBL" id="KJZ56984.1"/>
    </source>
</evidence>
<feature type="transmembrane region" description="Helical" evidence="1">
    <location>
        <begin position="282"/>
        <end position="301"/>
    </location>
</feature>
<name>A0A0F4UKR8_PSEFL</name>
<evidence type="ECO:0000259" key="2">
    <source>
        <dbReference type="Pfam" id="PF01757"/>
    </source>
</evidence>
<feature type="transmembrane region" description="Helical" evidence="1">
    <location>
        <begin position="203"/>
        <end position="222"/>
    </location>
</feature>
<feature type="transmembrane region" description="Helical" evidence="1">
    <location>
        <begin position="259"/>
        <end position="275"/>
    </location>
</feature>
<feature type="transmembrane region" description="Helical" evidence="1">
    <location>
        <begin position="313"/>
        <end position="333"/>
    </location>
</feature>
<accession>A0A0F4UKR8</accession>
<dbReference type="InterPro" id="IPR002656">
    <property type="entry name" value="Acyl_transf_3_dom"/>
</dbReference>
<gene>
    <name evidence="3" type="ORF">VD17_30620</name>
</gene>
<dbReference type="OrthoDB" id="9767863at2"/>
<evidence type="ECO:0000313" key="4">
    <source>
        <dbReference type="Proteomes" id="UP000033400"/>
    </source>
</evidence>
<keyword evidence="1" id="KW-0472">Membrane</keyword>
<feature type="transmembrane region" description="Helical" evidence="1">
    <location>
        <begin position="231"/>
        <end position="247"/>
    </location>
</feature>
<dbReference type="AlphaFoldDB" id="A0A0F4UKR8"/>
<dbReference type="Pfam" id="PF01757">
    <property type="entry name" value="Acyl_transf_3"/>
    <property type="match status" value="1"/>
</dbReference>
<dbReference type="PATRIC" id="fig|294.133.peg.295"/>
<dbReference type="Proteomes" id="UP000033400">
    <property type="component" value="Unassembled WGS sequence"/>
</dbReference>
<comment type="caution">
    <text evidence="3">The sequence shown here is derived from an EMBL/GenBank/DDBJ whole genome shotgun (WGS) entry which is preliminary data.</text>
</comment>
<feature type="domain" description="Acyltransferase 3" evidence="2">
    <location>
        <begin position="15"/>
        <end position="333"/>
    </location>
</feature>
<keyword evidence="1" id="KW-0812">Transmembrane</keyword>
<feature type="transmembrane region" description="Helical" evidence="1">
    <location>
        <begin position="100"/>
        <end position="118"/>
    </location>
</feature>
<dbReference type="GO" id="GO:0016020">
    <property type="term" value="C:membrane"/>
    <property type="evidence" value="ECO:0007669"/>
    <property type="project" value="TreeGrafter"/>
</dbReference>
<dbReference type="EMBL" id="LACH01000108">
    <property type="protein sequence ID" value="KJZ56984.1"/>
    <property type="molecule type" value="Genomic_DNA"/>
</dbReference>
<dbReference type="PANTHER" id="PTHR23028:SF53">
    <property type="entry name" value="ACYL_TRANSF_3 DOMAIN-CONTAINING PROTEIN"/>
    <property type="match status" value="1"/>
</dbReference>
<proteinExistence type="predicted"/>
<protein>
    <recommendedName>
        <fullName evidence="2">Acyltransferase 3 domain-containing protein</fullName>
    </recommendedName>
</protein>
<dbReference type="InterPro" id="IPR050879">
    <property type="entry name" value="Acyltransferase_3"/>
</dbReference>
<reference evidence="3 4" key="1">
    <citation type="submission" date="2015-03" db="EMBL/GenBank/DDBJ databases">
        <title>Comparative genomics of Pseudomonas insights into diversity of traits involved in vanlence and defense.</title>
        <authorList>
            <person name="Qin Y."/>
        </authorList>
    </citation>
    <scope>NUCLEOTIDE SEQUENCE [LARGE SCALE GENOMIC DNA]</scope>
    <source>
        <strain evidence="3 4">H24</strain>
    </source>
</reference>
<evidence type="ECO:0000256" key="1">
    <source>
        <dbReference type="SAM" id="Phobius"/>
    </source>
</evidence>
<feature type="transmembrane region" description="Helical" evidence="1">
    <location>
        <begin position="14"/>
        <end position="35"/>
    </location>
</feature>
<dbReference type="PANTHER" id="PTHR23028">
    <property type="entry name" value="ACETYLTRANSFERASE"/>
    <property type="match status" value="1"/>
</dbReference>
<feature type="transmembrane region" description="Helical" evidence="1">
    <location>
        <begin position="177"/>
        <end position="197"/>
    </location>
</feature>
<dbReference type="GO" id="GO:0000271">
    <property type="term" value="P:polysaccharide biosynthetic process"/>
    <property type="evidence" value="ECO:0007669"/>
    <property type="project" value="TreeGrafter"/>
</dbReference>
<feature type="transmembrane region" description="Helical" evidence="1">
    <location>
        <begin position="55"/>
        <end position="80"/>
    </location>
</feature>
<dbReference type="GO" id="GO:0016747">
    <property type="term" value="F:acyltransferase activity, transferring groups other than amino-acyl groups"/>
    <property type="evidence" value="ECO:0007669"/>
    <property type="project" value="InterPro"/>
</dbReference>
<feature type="transmembrane region" description="Helical" evidence="1">
    <location>
        <begin position="151"/>
        <end position="170"/>
    </location>
</feature>
<keyword evidence="1" id="KW-1133">Transmembrane helix</keyword>